<name>A0A6A5BSA5_NAEFO</name>
<feature type="compositionally biased region" description="Low complexity" evidence="1">
    <location>
        <begin position="394"/>
        <end position="412"/>
    </location>
</feature>
<accession>A0A6A5BSA5</accession>
<feature type="compositionally biased region" description="Polar residues" evidence="1">
    <location>
        <begin position="479"/>
        <end position="499"/>
    </location>
</feature>
<feature type="compositionally biased region" description="Low complexity" evidence="1">
    <location>
        <begin position="420"/>
        <end position="435"/>
    </location>
</feature>
<feature type="compositionally biased region" description="Low complexity" evidence="1">
    <location>
        <begin position="546"/>
        <end position="576"/>
    </location>
</feature>
<evidence type="ECO:0000313" key="3">
    <source>
        <dbReference type="Proteomes" id="UP000444721"/>
    </source>
</evidence>
<gene>
    <name evidence="2" type="ORF">FDP41_003985</name>
</gene>
<feature type="compositionally biased region" description="Polar residues" evidence="1">
    <location>
        <begin position="144"/>
        <end position="154"/>
    </location>
</feature>
<dbReference type="EMBL" id="VFQX01000036">
    <property type="protein sequence ID" value="KAF0976690.1"/>
    <property type="molecule type" value="Genomic_DNA"/>
</dbReference>
<feature type="region of interest" description="Disordered" evidence="1">
    <location>
        <begin position="479"/>
        <end position="600"/>
    </location>
</feature>
<feature type="compositionally biased region" description="Acidic residues" evidence="1">
    <location>
        <begin position="589"/>
        <end position="599"/>
    </location>
</feature>
<dbReference type="AlphaFoldDB" id="A0A6A5BSA5"/>
<dbReference type="VEuPathDB" id="AmoebaDB:FDP41_003985"/>
<proteinExistence type="predicted"/>
<dbReference type="GeneID" id="68111203"/>
<feature type="region of interest" description="Disordered" evidence="1">
    <location>
        <begin position="14"/>
        <end position="71"/>
    </location>
</feature>
<feature type="region of interest" description="Disordered" evidence="1">
    <location>
        <begin position="118"/>
        <end position="181"/>
    </location>
</feature>
<dbReference type="VEuPathDB" id="AmoebaDB:NfTy_069880"/>
<feature type="region of interest" description="Disordered" evidence="1">
    <location>
        <begin position="720"/>
        <end position="763"/>
    </location>
</feature>
<dbReference type="Proteomes" id="UP000444721">
    <property type="component" value="Unassembled WGS sequence"/>
</dbReference>
<keyword evidence="3" id="KW-1185">Reference proteome</keyword>
<protein>
    <submittedName>
        <fullName evidence="2">Uncharacterized protein</fullName>
    </submittedName>
</protein>
<comment type="caution">
    <text evidence="2">The sequence shown here is derived from an EMBL/GenBank/DDBJ whole genome shotgun (WGS) entry which is preliminary data.</text>
</comment>
<reference evidence="2 3" key="1">
    <citation type="journal article" date="2019" name="Sci. Rep.">
        <title>Nanopore sequencing improves the draft genome of the human pathogenic amoeba Naegleria fowleri.</title>
        <authorList>
            <person name="Liechti N."/>
            <person name="Schurch N."/>
            <person name="Bruggmann R."/>
            <person name="Wittwer M."/>
        </authorList>
    </citation>
    <scope>NUCLEOTIDE SEQUENCE [LARGE SCALE GENOMIC DNA]</scope>
    <source>
        <strain evidence="2 3">ATCC 30894</strain>
    </source>
</reference>
<feature type="compositionally biased region" description="Low complexity" evidence="1">
    <location>
        <begin position="118"/>
        <end position="133"/>
    </location>
</feature>
<dbReference type="RefSeq" id="XP_044561403.1">
    <property type="nucleotide sequence ID" value="XM_044707349.1"/>
</dbReference>
<sequence>MDPIQSGFNFLVDSSSVQQQDSSPPSSFSNSVSTSHPHHSTSSTTYGVYGAPSMPGNTSHSHTSGSGGSNSAKFNFVDMTKDVEFKTRNKGDKSLKVNKQFRYNKRFQNNFFIFKAGQNSQQHQQQQLSQQQSFGGTGDFDSSHYFSSPPTNASMPHHVGIPPSFGTNHPTVGLPSDWNSASSPTRLNGRFVKRQAHSASATPTLMINNNHSNFNDSNGVGAGLSSNVPTSSNAIGSGLGHSTSLLLAQQPPQSSQQPQLTFSSTLNTNLAQSGNFLIGNGQVQGSNPGSATSTGFIFLDDEMLVVNHHFQQQMQHASNPPVHSLPQQQQDLTSMSSQFILSKEGISNLAAALSSQNAANTEMVPPLSIYPNGQFIVTNSNGQPQLITLTNAESSNNPSLSQQQPQKLLSASTSSGNLAQSCSQTSTTTTQHRLTHSQSFPQELFSSALATFQKQQQLEQHAVSKDNNEIHLYVTNMSTSNATEGTTNSSANLSLQHSNGEMEEDQWLSGGAVIDSSDPTTTNSLSGKRKRKLKTSPNTLFGFGTSSSSSGVSSNDSSTLNSQSSSIENSHNNSPNTLVVGSNSHMNDDHEEIDDEEEDHIEKQNPKMITLERSASIQQVEFQSAGSEQLHHHHHKDVRLTQRLDIVTQPQPQQHDNDHHHLVTSLIDPRFVPMSSLNDDIFNPHALLQEQYPQSGSTSQSLTNESNEIMIHDVVTGKPVINSSQSHPKLSTSSSPHFGKNASTQFQSSLGTNRDGNENGMIHVPSVMTPPTGPIEDELDSFLNAIHHSSSQF</sequence>
<feature type="compositionally biased region" description="Polar residues" evidence="1">
    <location>
        <begin position="721"/>
        <end position="754"/>
    </location>
</feature>
<feature type="region of interest" description="Disordered" evidence="1">
    <location>
        <begin position="392"/>
        <end position="435"/>
    </location>
</feature>
<evidence type="ECO:0000256" key="1">
    <source>
        <dbReference type="SAM" id="MobiDB-lite"/>
    </source>
</evidence>
<evidence type="ECO:0000313" key="2">
    <source>
        <dbReference type="EMBL" id="KAF0976690.1"/>
    </source>
</evidence>
<dbReference type="OrthoDB" id="10669361at2759"/>
<organism evidence="2 3">
    <name type="scientific">Naegleria fowleri</name>
    <name type="common">Brain eating amoeba</name>
    <dbReference type="NCBI Taxonomy" id="5763"/>
    <lineage>
        <taxon>Eukaryota</taxon>
        <taxon>Discoba</taxon>
        <taxon>Heterolobosea</taxon>
        <taxon>Tetramitia</taxon>
        <taxon>Eutetramitia</taxon>
        <taxon>Vahlkampfiidae</taxon>
        <taxon>Naegleria</taxon>
    </lineage>
</organism>
<feature type="compositionally biased region" description="Low complexity" evidence="1">
    <location>
        <begin position="14"/>
        <end position="45"/>
    </location>
</feature>
<feature type="compositionally biased region" description="Polar residues" evidence="1">
    <location>
        <begin position="517"/>
        <end position="526"/>
    </location>
</feature>